<evidence type="ECO:0000313" key="1">
    <source>
        <dbReference type="EMBL" id="KKN87044.1"/>
    </source>
</evidence>
<dbReference type="EMBL" id="LAZR01000142">
    <property type="protein sequence ID" value="KKN87044.1"/>
    <property type="molecule type" value="Genomic_DNA"/>
</dbReference>
<dbReference type="AlphaFoldDB" id="A0A0F9U608"/>
<protein>
    <submittedName>
        <fullName evidence="1">Uncharacterized protein</fullName>
    </submittedName>
</protein>
<proteinExistence type="predicted"/>
<gene>
    <name evidence="1" type="ORF">LCGC14_0263140</name>
</gene>
<name>A0A0F9U608_9ZZZZ</name>
<sequence length="137" mass="14758">MVEPRVVTLVTKVPSNSITKRQDQTLNVRVNYTYQGPAIRGRLGAVVTQEILITEFDEIGSTRKEVYVDLPASETPVATATDIVGMPLAGCDPKPGYGIKVYGLDFDGKPEWGSKGILTVTGVAMAPELQVTYLSVS</sequence>
<reference evidence="1" key="1">
    <citation type="journal article" date="2015" name="Nature">
        <title>Complex archaea that bridge the gap between prokaryotes and eukaryotes.</title>
        <authorList>
            <person name="Spang A."/>
            <person name="Saw J.H."/>
            <person name="Jorgensen S.L."/>
            <person name="Zaremba-Niedzwiedzka K."/>
            <person name="Martijn J."/>
            <person name="Lind A.E."/>
            <person name="van Eijk R."/>
            <person name="Schleper C."/>
            <person name="Guy L."/>
            <person name="Ettema T.J."/>
        </authorList>
    </citation>
    <scope>NUCLEOTIDE SEQUENCE</scope>
</reference>
<comment type="caution">
    <text evidence="1">The sequence shown here is derived from an EMBL/GenBank/DDBJ whole genome shotgun (WGS) entry which is preliminary data.</text>
</comment>
<organism evidence="1">
    <name type="scientific">marine sediment metagenome</name>
    <dbReference type="NCBI Taxonomy" id="412755"/>
    <lineage>
        <taxon>unclassified sequences</taxon>
        <taxon>metagenomes</taxon>
        <taxon>ecological metagenomes</taxon>
    </lineage>
</organism>
<accession>A0A0F9U608</accession>